<accession>A0ABY7FF73</accession>
<comment type="function">
    <text evidence="1">Involved in endocytosis.</text>
</comment>
<name>A0ABY7FF73_MYAAR</name>
<dbReference type="Gene3D" id="1.25.40.10">
    <property type="entry name" value="Tetratricopeptide repeat domain"/>
    <property type="match status" value="2"/>
</dbReference>
<sequence>MAAMAKPSRLQSEIEKCRVEGLWSKALELVKQLSSKSTGIDYYVPFILGESSLEAYCKENPVSEHATSGGSTAALDEAERHLKICVKENGKLQFEANLLLAKVNFYQCQYQSALTLYENSNLDSVSKLPVGSTSKFKTAEREEKIIACFEMAGDLSLLYLQEKEKAVSSWGGGSQQDVDGCNMGDILETAVQQSPIYYIRRGELDKGIKRFRDLLTAVETRYTQHLRLTLARQLAEVLLRGVCESSYVQTVSKKQAQNDRNNLSPRKYAADRVFVPTNQTEEALLLLLIAEAVSTREAILNRTVEHLEGRLHTFHNASAVFDLLAIALVKKAHFHKLVDSFERAMKFSFEEYHIWQQFANSLICDRQYERGLQVLRECHRLRPKFIIPVLQAAKICYEHLHKYDDGIEFSQLAMEAGEDHPMSSRAYIEEAVRYTKLALKYYSDHVHSLHLLVLLLTAQKQYQDAMELCNAALEEYPDNIRSDTVSVKQKHSLSTMDRSQFDRRSHAFLQLNEVAEREGSVRAESLAVSRIEQTLSDLASSSLGKEGSQSASESRTLKLQGQIWMHLSDLYLSMDKVAEAESCVQETASLFPLSHQISYMGMVLHYLDNNKLAEKVLRDAVNTDPTSDISWHCLGVVLEALGQSQASVNCQVTALDLEGSSPVVPFTVIPRLMQ</sequence>
<dbReference type="InterPro" id="IPR045819">
    <property type="entry name" value="TTC7_N"/>
</dbReference>
<feature type="domain" description="Tetratricopeptide repeat protein 7 N-terminal" evidence="3">
    <location>
        <begin position="125"/>
        <end position="339"/>
    </location>
</feature>
<dbReference type="InterPro" id="IPR051722">
    <property type="entry name" value="Endocytosis_PI4K-reg_protein"/>
</dbReference>
<protein>
    <submittedName>
        <fullName evidence="4">TTC7B-like protein</fullName>
    </submittedName>
</protein>
<evidence type="ECO:0000313" key="5">
    <source>
        <dbReference type="Proteomes" id="UP001164746"/>
    </source>
</evidence>
<organism evidence="4 5">
    <name type="scientific">Mya arenaria</name>
    <name type="common">Soft-shell clam</name>
    <dbReference type="NCBI Taxonomy" id="6604"/>
    <lineage>
        <taxon>Eukaryota</taxon>
        <taxon>Metazoa</taxon>
        <taxon>Spiralia</taxon>
        <taxon>Lophotrochozoa</taxon>
        <taxon>Mollusca</taxon>
        <taxon>Bivalvia</taxon>
        <taxon>Autobranchia</taxon>
        <taxon>Heteroconchia</taxon>
        <taxon>Euheterodonta</taxon>
        <taxon>Imparidentia</taxon>
        <taxon>Neoheterodontei</taxon>
        <taxon>Myida</taxon>
        <taxon>Myoidea</taxon>
        <taxon>Myidae</taxon>
        <taxon>Mya</taxon>
    </lineage>
</organism>
<evidence type="ECO:0000256" key="1">
    <source>
        <dbReference type="ARBA" id="ARBA00002550"/>
    </source>
</evidence>
<dbReference type="InterPro" id="IPR019734">
    <property type="entry name" value="TPR_rpt"/>
</dbReference>
<dbReference type="SUPFAM" id="SSF48452">
    <property type="entry name" value="TPR-like"/>
    <property type="match status" value="1"/>
</dbReference>
<evidence type="ECO:0000313" key="4">
    <source>
        <dbReference type="EMBL" id="WAR19401.1"/>
    </source>
</evidence>
<dbReference type="Proteomes" id="UP001164746">
    <property type="component" value="Chromosome 11"/>
</dbReference>
<proteinExistence type="inferred from homology"/>
<dbReference type="InterPro" id="IPR011990">
    <property type="entry name" value="TPR-like_helical_dom_sf"/>
</dbReference>
<keyword evidence="5" id="KW-1185">Reference proteome</keyword>
<dbReference type="SMART" id="SM00028">
    <property type="entry name" value="TPR"/>
    <property type="match status" value="4"/>
</dbReference>
<comment type="similarity">
    <text evidence="2">Belongs to the YPP1 family.</text>
</comment>
<gene>
    <name evidence="4" type="ORF">MAR_001239</name>
</gene>
<evidence type="ECO:0000259" key="3">
    <source>
        <dbReference type="Pfam" id="PF19440"/>
    </source>
</evidence>
<reference evidence="4" key="1">
    <citation type="submission" date="2022-11" db="EMBL/GenBank/DDBJ databases">
        <title>Centuries of genome instability and evolution in soft-shell clam transmissible cancer (bioRxiv).</title>
        <authorList>
            <person name="Hart S.F.M."/>
            <person name="Yonemitsu M.A."/>
            <person name="Giersch R.M."/>
            <person name="Beal B.F."/>
            <person name="Arriagada G."/>
            <person name="Davis B.W."/>
            <person name="Ostrander E.A."/>
            <person name="Goff S.P."/>
            <person name="Metzger M.J."/>
        </authorList>
    </citation>
    <scope>NUCLEOTIDE SEQUENCE</scope>
    <source>
        <strain evidence="4">MELC-2E11</strain>
        <tissue evidence="4">Siphon/mantle</tissue>
    </source>
</reference>
<dbReference type="Pfam" id="PF19440">
    <property type="entry name" value="TTC7_N"/>
    <property type="match status" value="1"/>
</dbReference>
<evidence type="ECO:0000256" key="2">
    <source>
        <dbReference type="ARBA" id="ARBA00038251"/>
    </source>
</evidence>
<dbReference type="PANTHER" id="PTHR23083:SF464">
    <property type="entry name" value="TETRATRICOPEPTIDE REPEAT DOMAIN 7, ISOFORM A"/>
    <property type="match status" value="1"/>
</dbReference>
<dbReference type="PANTHER" id="PTHR23083">
    <property type="entry name" value="TETRATRICOPEPTIDE REPEAT PROTEIN, TPR"/>
    <property type="match status" value="1"/>
</dbReference>
<dbReference type="EMBL" id="CP111022">
    <property type="protein sequence ID" value="WAR19401.1"/>
    <property type="molecule type" value="Genomic_DNA"/>
</dbReference>